<keyword evidence="5" id="KW-0723">Serine/threonine-protein kinase</keyword>
<dbReference type="Gene3D" id="3.10.20.90">
    <property type="entry name" value="Phosphatidylinositol 3-kinase Catalytic Subunit, Chain A, domain 1"/>
    <property type="match status" value="1"/>
</dbReference>
<evidence type="ECO:0000256" key="1">
    <source>
        <dbReference type="ARBA" id="ARBA00001946"/>
    </source>
</evidence>
<dbReference type="EMBL" id="GL194282">
    <property type="protein sequence ID" value="EFB17894.1"/>
    <property type="molecule type" value="Genomic_DNA"/>
</dbReference>
<dbReference type="Gene3D" id="3.30.200.20">
    <property type="entry name" value="Phosphorylase Kinase, domain 1"/>
    <property type="match status" value="1"/>
</dbReference>
<dbReference type="InterPro" id="IPR008271">
    <property type="entry name" value="Ser/Thr_kinase_AS"/>
</dbReference>
<dbReference type="EC" id="2.7.11.1" evidence="3"/>
<evidence type="ECO:0000256" key="7">
    <source>
        <dbReference type="ARBA" id="ARBA00022679"/>
    </source>
</evidence>
<dbReference type="Pfam" id="PF00069">
    <property type="entry name" value="Pkinase"/>
    <property type="match status" value="2"/>
</dbReference>
<feature type="region of interest" description="Disordered" evidence="13">
    <location>
        <begin position="468"/>
        <end position="504"/>
    </location>
</feature>
<dbReference type="SUPFAM" id="SSF56112">
    <property type="entry name" value="Protein kinase-like (PK-like)"/>
    <property type="match status" value="1"/>
</dbReference>
<comment type="cofactor">
    <cofactor evidence="1">
        <name>Mg(2+)</name>
        <dbReference type="ChEBI" id="CHEBI:18420"/>
    </cofactor>
</comment>
<accession>D2I393</accession>
<dbReference type="FunFam" id="3.10.20.90:FF:000007">
    <property type="entry name" value="Serine/threonine-protein kinase WNK1 isoform 1"/>
    <property type="match status" value="1"/>
</dbReference>
<dbReference type="FunFam" id="3.30.200.20:FF:000494">
    <property type="entry name" value="serine/threonine-protein kinase WNK2 isoform X2"/>
    <property type="match status" value="1"/>
</dbReference>
<evidence type="ECO:0000256" key="11">
    <source>
        <dbReference type="ARBA" id="ARBA00047899"/>
    </source>
</evidence>
<keyword evidence="7" id="KW-0808">Transferase</keyword>
<feature type="compositionally biased region" description="Basic and acidic residues" evidence="13">
    <location>
        <begin position="611"/>
        <end position="620"/>
    </location>
</feature>
<dbReference type="PROSITE" id="PS00108">
    <property type="entry name" value="PROTEIN_KINASE_ST"/>
    <property type="match status" value="1"/>
</dbReference>
<reference evidence="15" key="1">
    <citation type="journal article" date="2010" name="Nature">
        <title>The sequence and de novo assembly of the giant panda genome.</title>
        <authorList>
            <person name="Li R."/>
            <person name="Fan W."/>
            <person name="Tian G."/>
            <person name="Zhu H."/>
            <person name="He L."/>
            <person name="Cai J."/>
            <person name="Huang Q."/>
            <person name="Cai Q."/>
            <person name="Li B."/>
            <person name="Bai Y."/>
            <person name="Zhang Z."/>
            <person name="Zhang Y."/>
            <person name="Wang W."/>
            <person name="Li J."/>
            <person name="Wei F."/>
            <person name="Li H."/>
            <person name="Jian M."/>
            <person name="Li J."/>
            <person name="Zhang Z."/>
            <person name="Nielsen R."/>
            <person name="Li D."/>
            <person name="Gu W."/>
            <person name="Yang Z."/>
            <person name="Xuan Z."/>
            <person name="Ryder O.A."/>
            <person name="Leung F.C."/>
            <person name="Zhou Y."/>
            <person name="Cao J."/>
            <person name="Sun X."/>
            <person name="Fu Y."/>
            <person name="Fang X."/>
            <person name="Guo X."/>
            <person name="Wang B."/>
            <person name="Hou R."/>
            <person name="Shen F."/>
            <person name="Mu B."/>
            <person name="Ni P."/>
            <person name="Lin R."/>
            <person name="Qian W."/>
            <person name="Wang G."/>
            <person name="Yu C."/>
            <person name="Nie W."/>
            <person name="Wang J."/>
            <person name="Wu Z."/>
            <person name="Liang H."/>
            <person name="Min J."/>
            <person name="Wu Q."/>
            <person name="Cheng S."/>
            <person name="Ruan J."/>
            <person name="Wang M."/>
            <person name="Shi Z."/>
            <person name="Wen M."/>
            <person name="Liu B."/>
            <person name="Ren X."/>
            <person name="Zheng H."/>
            <person name="Dong D."/>
            <person name="Cook K."/>
            <person name="Shan G."/>
            <person name="Zhang H."/>
            <person name="Kosiol C."/>
            <person name="Xie X."/>
            <person name="Lu Z."/>
            <person name="Zheng H."/>
            <person name="Li Y."/>
            <person name="Steiner C.C."/>
            <person name="Lam T.T."/>
            <person name="Lin S."/>
            <person name="Zhang Q."/>
            <person name="Li G."/>
            <person name="Tian J."/>
            <person name="Gong T."/>
            <person name="Liu H."/>
            <person name="Zhang D."/>
            <person name="Fang L."/>
            <person name="Ye C."/>
            <person name="Zhang J."/>
            <person name="Hu W."/>
            <person name="Xu A."/>
            <person name="Ren Y."/>
            <person name="Zhang G."/>
            <person name="Bruford M.W."/>
            <person name="Li Q."/>
            <person name="Ma L."/>
            <person name="Guo Y."/>
            <person name="An N."/>
            <person name="Hu Y."/>
            <person name="Zheng Y."/>
            <person name="Shi Y."/>
            <person name="Li Z."/>
            <person name="Liu Q."/>
            <person name="Chen Y."/>
            <person name="Zhao J."/>
            <person name="Qu N."/>
            <person name="Zhao S."/>
            <person name="Tian F."/>
            <person name="Wang X."/>
            <person name="Wang H."/>
            <person name="Xu L."/>
            <person name="Liu X."/>
            <person name="Vinar T."/>
            <person name="Wang Y."/>
            <person name="Lam T.W."/>
            <person name="Yiu S.M."/>
            <person name="Liu S."/>
            <person name="Zhang H."/>
            <person name="Li D."/>
            <person name="Huang Y."/>
            <person name="Wang X."/>
            <person name="Yang G."/>
            <person name="Jiang Z."/>
            <person name="Wang J."/>
            <person name="Qin N."/>
            <person name="Li L."/>
            <person name="Li J."/>
            <person name="Bolund L."/>
            <person name="Kristiansen K."/>
            <person name="Wong G.K."/>
            <person name="Olson M."/>
            <person name="Zhang X."/>
            <person name="Li S."/>
            <person name="Yang H."/>
            <person name="Wang J."/>
            <person name="Wang J."/>
        </authorList>
    </citation>
    <scope>NUCLEOTIDE SEQUENCE [LARGE SCALE GENOMIC DNA]</scope>
</reference>
<dbReference type="PROSITE" id="PS50011">
    <property type="entry name" value="PROTEIN_KINASE_DOM"/>
    <property type="match status" value="1"/>
</dbReference>
<sequence length="628" mass="70311">MATDSGEPASTEDSEKPDGVSLEDIAPQLAATLTVEARLKEKKSTFSASGETIERKRFFRKSVEMMEDDKVAASSSKDERMKTTANIPRVEKLPTNVLGGGQEVKYEQCSKATSEFSKECLKEKNEKEMEEEAEMKAVATSPSGRFLKFDIELGRGAFKTVYKGLDTETWVEVAWCELQDRKLTKAEQQRFKEEAEMLKGLQHPNIVRFYDSWESILKGKKCIVLVTELMTSGTLKTTPPIIHRDLKCDNIFITGPTGSVKIGDLGLATLMRTSFAKSVIGTPEFMAPEMYEEHYDESVDVYAFGMCMLEMATSEYPYSECQNAAQIYRKVTSGIKPASFNKVTDPEVKEIIEGCIRQNKSERLSIRDLLNHAFFAEDTGLRVELAEEDDYSNSSLALRLWVEDPKKLKGKHKDNEAIEFSFNLETDTSEEVAYEMVKSGFFHESDSKAVAKSIRDRVTLIKKTREKKPASSCLEERRDSQCKSAGNVLPQPQNTTLPPAPAQHTGAECEETEVDQHVRQQLLQRKPQQHCSSVTVATAAKADSAPRFAFGSRQAQKSHQFSIQEGPINQQQSLGSHHAAFQKQLPPSQAPNQVQPLPEHFYVTDTTAFAKPRDSKDNSKGSELIEFG</sequence>
<keyword evidence="4" id="KW-0963">Cytoplasm</keyword>
<dbReference type="GO" id="GO:0004674">
    <property type="term" value="F:protein serine/threonine kinase activity"/>
    <property type="evidence" value="ECO:0007669"/>
    <property type="project" value="UniProtKB-KW"/>
</dbReference>
<dbReference type="InParanoid" id="D2I393"/>
<dbReference type="Gene3D" id="1.10.510.10">
    <property type="entry name" value="Transferase(Phosphotransferase) domain 1"/>
    <property type="match status" value="1"/>
</dbReference>
<comment type="catalytic activity">
    <reaction evidence="12">
        <text>L-seryl-[protein] + ATP = O-phospho-L-seryl-[protein] + ADP + H(+)</text>
        <dbReference type="Rhea" id="RHEA:17989"/>
        <dbReference type="Rhea" id="RHEA-COMP:9863"/>
        <dbReference type="Rhea" id="RHEA-COMP:11604"/>
        <dbReference type="ChEBI" id="CHEBI:15378"/>
        <dbReference type="ChEBI" id="CHEBI:29999"/>
        <dbReference type="ChEBI" id="CHEBI:30616"/>
        <dbReference type="ChEBI" id="CHEBI:83421"/>
        <dbReference type="ChEBI" id="CHEBI:456216"/>
        <dbReference type="EC" id="2.7.11.1"/>
    </reaction>
</comment>
<keyword evidence="8" id="KW-0547">Nucleotide-binding</keyword>
<dbReference type="FunFam" id="1.10.510.10:FF:000006">
    <property type="entry name" value="Serine/threonine-protein kinase WNK1 isoform 2"/>
    <property type="match status" value="1"/>
</dbReference>
<dbReference type="InterPro" id="IPR050588">
    <property type="entry name" value="WNK_Ser-Thr_kinase"/>
</dbReference>
<keyword evidence="10" id="KW-0067">ATP-binding</keyword>
<evidence type="ECO:0000256" key="2">
    <source>
        <dbReference type="ARBA" id="ARBA00004496"/>
    </source>
</evidence>
<comment type="subcellular location">
    <subcellularLocation>
        <location evidence="2">Cytoplasm</location>
    </subcellularLocation>
</comment>
<feature type="compositionally biased region" description="Polar residues" evidence="13">
    <location>
        <begin position="585"/>
        <end position="595"/>
    </location>
</feature>
<evidence type="ECO:0000256" key="12">
    <source>
        <dbReference type="ARBA" id="ARBA00048679"/>
    </source>
</evidence>
<dbReference type="GO" id="GO:0005524">
    <property type="term" value="F:ATP binding"/>
    <property type="evidence" value="ECO:0007669"/>
    <property type="project" value="UniProtKB-KW"/>
</dbReference>
<keyword evidence="6" id="KW-0597">Phosphoprotein</keyword>
<evidence type="ECO:0000256" key="8">
    <source>
        <dbReference type="ARBA" id="ARBA00022741"/>
    </source>
</evidence>
<name>D2I393_AILME</name>
<evidence type="ECO:0000259" key="14">
    <source>
        <dbReference type="PROSITE" id="PS50011"/>
    </source>
</evidence>
<organism evidence="15">
    <name type="scientific">Ailuropoda melanoleuca</name>
    <name type="common">Giant panda</name>
    <dbReference type="NCBI Taxonomy" id="9646"/>
    <lineage>
        <taxon>Eukaryota</taxon>
        <taxon>Metazoa</taxon>
        <taxon>Chordata</taxon>
        <taxon>Craniata</taxon>
        <taxon>Vertebrata</taxon>
        <taxon>Euteleostomi</taxon>
        <taxon>Mammalia</taxon>
        <taxon>Eutheria</taxon>
        <taxon>Laurasiatheria</taxon>
        <taxon>Carnivora</taxon>
        <taxon>Caniformia</taxon>
        <taxon>Ursidae</taxon>
        <taxon>Ailuropoda</taxon>
    </lineage>
</organism>
<dbReference type="InterPro" id="IPR000719">
    <property type="entry name" value="Prot_kinase_dom"/>
</dbReference>
<evidence type="ECO:0000256" key="9">
    <source>
        <dbReference type="ARBA" id="ARBA00022777"/>
    </source>
</evidence>
<evidence type="ECO:0000256" key="4">
    <source>
        <dbReference type="ARBA" id="ARBA00022490"/>
    </source>
</evidence>
<keyword evidence="9" id="KW-0418">Kinase</keyword>
<evidence type="ECO:0000256" key="6">
    <source>
        <dbReference type="ARBA" id="ARBA00022553"/>
    </source>
</evidence>
<dbReference type="InterPro" id="IPR011009">
    <property type="entry name" value="Kinase-like_dom_sf"/>
</dbReference>
<proteinExistence type="predicted"/>
<gene>
    <name evidence="15" type="ORF">PANDA_019969</name>
</gene>
<feature type="region of interest" description="Disordered" evidence="13">
    <location>
        <begin position="1"/>
        <end position="24"/>
    </location>
</feature>
<evidence type="ECO:0000256" key="5">
    <source>
        <dbReference type="ARBA" id="ARBA00022527"/>
    </source>
</evidence>
<evidence type="ECO:0000256" key="10">
    <source>
        <dbReference type="ARBA" id="ARBA00022840"/>
    </source>
</evidence>
<protein>
    <recommendedName>
        <fullName evidence="3">non-specific serine/threonine protein kinase</fullName>
        <ecNumber evidence="3">2.7.11.1</ecNumber>
    </recommendedName>
</protein>
<dbReference type="SMART" id="SM00220">
    <property type="entry name" value="S_TKc"/>
    <property type="match status" value="1"/>
</dbReference>
<dbReference type="PANTHER" id="PTHR13902">
    <property type="entry name" value="SERINE/THREONINE-PROTEIN KINASE WNK WITH NO LYSINE -RELATED"/>
    <property type="match status" value="1"/>
</dbReference>
<evidence type="ECO:0000313" key="15">
    <source>
        <dbReference type="EMBL" id="EFB17894.1"/>
    </source>
</evidence>
<evidence type="ECO:0000256" key="3">
    <source>
        <dbReference type="ARBA" id="ARBA00012513"/>
    </source>
</evidence>
<evidence type="ECO:0000256" key="13">
    <source>
        <dbReference type="SAM" id="MobiDB-lite"/>
    </source>
</evidence>
<dbReference type="AlphaFoldDB" id="D2I393"/>
<dbReference type="InterPro" id="IPR024678">
    <property type="entry name" value="Kinase_OSR1/WNK_CCT"/>
</dbReference>
<dbReference type="GO" id="GO:0005737">
    <property type="term" value="C:cytoplasm"/>
    <property type="evidence" value="ECO:0007669"/>
    <property type="project" value="UniProtKB-SubCell"/>
</dbReference>
<feature type="region of interest" description="Disordered" evidence="13">
    <location>
        <begin position="569"/>
        <end position="628"/>
    </location>
</feature>
<feature type="domain" description="Protein kinase" evidence="14">
    <location>
        <begin position="147"/>
        <end position="375"/>
    </location>
</feature>
<dbReference type="Pfam" id="PF12202">
    <property type="entry name" value="OSR1_C"/>
    <property type="match status" value="1"/>
</dbReference>
<comment type="catalytic activity">
    <reaction evidence="11">
        <text>L-threonyl-[protein] + ATP = O-phospho-L-threonyl-[protein] + ADP + H(+)</text>
        <dbReference type="Rhea" id="RHEA:46608"/>
        <dbReference type="Rhea" id="RHEA-COMP:11060"/>
        <dbReference type="Rhea" id="RHEA-COMP:11605"/>
        <dbReference type="ChEBI" id="CHEBI:15378"/>
        <dbReference type="ChEBI" id="CHEBI:30013"/>
        <dbReference type="ChEBI" id="CHEBI:30616"/>
        <dbReference type="ChEBI" id="CHEBI:61977"/>
        <dbReference type="ChEBI" id="CHEBI:456216"/>
        <dbReference type="EC" id="2.7.11.1"/>
    </reaction>
</comment>